<dbReference type="RefSeq" id="WP_089272969.1">
    <property type="nucleotide sequence ID" value="NZ_FZNN01000020.1"/>
</dbReference>
<gene>
    <name evidence="1" type="ORF">SAMN06265370_12042</name>
</gene>
<dbReference type="SUPFAM" id="SSF52540">
    <property type="entry name" value="P-loop containing nucleoside triphosphate hydrolases"/>
    <property type="match status" value="1"/>
</dbReference>
<name>A0A238YWE8_9RHOB</name>
<dbReference type="AlphaFoldDB" id="A0A238YWE8"/>
<evidence type="ECO:0000313" key="2">
    <source>
        <dbReference type="Proteomes" id="UP000198417"/>
    </source>
</evidence>
<evidence type="ECO:0000313" key="1">
    <source>
        <dbReference type="EMBL" id="SNR74954.1"/>
    </source>
</evidence>
<dbReference type="InterPro" id="IPR027417">
    <property type="entry name" value="P-loop_NTPase"/>
</dbReference>
<organism evidence="1 2">
    <name type="scientific">Puniceibacterium sediminis</name>
    <dbReference type="NCBI Taxonomy" id="1608407"/>
    <lineage>
        <taxon>Bacteria</taxon>
        <taxon>Pseudomonadati</taxon>
        <taxon>Pseudomonadota</taxon>
        <taxon>Alphaproteobacteria</taxon>
        <taxon>Rhodobacterales</taxon>
        <taxon>Paracoccaceae</taxon>
        <taxon>Puniceibacterium</taxon>
    </lineage>
</organism>
<reference evidence="1 2" key="1">
    <citation type="submission" date="2017-06" db="EMBL/GenBank/DDBJ databases">
        <authorList>
            <person name="Kim H.J."/>
            <person name="Triplett B.A."/>
        </authorList>
    </citation>
    <scope>NUCLEOTIDE SEQUENCE [LARGE SCALE GENOMIC DNA]</scope>
    <source>
        <strain evidence="1 2">DSM 29052</strain>
    </source>
</reference>
<dbReference type="EMBL" id="FZNN01000020">
    <property type="protein sequence ID" value="SNR74954.1"/>
    <property type="molecule type" value="Genomic_DNA"/>
</dbReference>
<dbReference type="Proteomes" id="UP000198417">
    <property type="component" value="Unassembled WGS sequence"/>
</dbReference>
<sequence length="313" mass="35064">MIVKQENIRDDALPEFPQEAKLVLAGLSGWGKSMALHRIDYASQVGSHGYPVDSIEHVELIDHGHATLLDDYAEVHSENWSGTDDFNTWRYRLRVSDPMVEGTRTCNFECVDFKGEIMLEYGSDSSAMPSEDRQKLEKHLDGAAGIVVMLPATDIADTELTKHLMAFLDFVIKRKRSKGGLLQLKRIVIALTKIDLHLASIADLAFDVASDPESMARVASILLKSRSRYFDRLEREFRSIGIEERVICMSNHGFCNGFGSANIRLSDAGSDPRRVQGMTSQNYIPYLVGDPFFYAATGWENPFHNSISALRAM</sequence>
<accession>A0A238YWE8</accession>
<dbReference type="Gene3D" id="3.40.50.300">
    <property type="entry name" value="P-loop containing nucleotide triphosphate hydrolases"/>
    <property type="match status" value="1"/>
</dbReference>
<proteinExistence type="predicted"/>
<keyword evidence="2" id="KW-1185">Reference proteome</keyword>
<protein>
    <submittedName>
        <fullName evidence="1">Uncharacterized protein</fullName>
    </submittedName>
</protein>